<feature type="domain" description="PLAT" evidence="3">
    <location>
        <begin position="71"/>
        <end position="189"/>
    </location>
</feature>
<evidence type="ECO:0000256" key="2">
    <source>
        <dbReference type="SAM" id="Phobius"/>
    </source>
</evidence>
<dbReference type="PANTHER" id="PTHR10877">
    <property type="entry name" value="POLYCYSTIN FAMILY MEMBER"/>
    <property type="match status" value="1"/>
</dbReference>
<dbReference type="EMBL" id="GG666505">
    <property type="protein sequence ID" value="EEN61408.1"/>
    <property type="molecule type" value="Genomic_DNA"/>
</dbReference>
<dbReference type="SMART" id="SM00308">
    <property type="entry name" value="LH2"/>
    <property type="match status" value="1"/>
</dbReference>
<dbReference type="FunFam" id="2.60.60.20:FF:000025">
    <property type="entry name" value="Predicted protein"/>
    <property type="match status" value="1"/>
</dbReference>
<dbReference type="InterPro" id="IPR001024">
    <property type="entry name" value="PLAT/LH2_dom"/>
</dbReference>
<dbReference type="PANTHER" id="PTHR10877:SF194">
    <property type="entry name" value="LOCATION OF VULVA DEFECTIVE 1"/>
    <property type="match status" value="1"/>
</dbReference>
<dbReference type="SUPFAM" id="SSF49723">
    <property type="entry name" value="Lipase/lipooxygenase domain (PLAT/LH2 domain)"/>
    <property type="match status" value="1"/>
</dbReference>
<keyword evidence="2" id="KW-1133">Transmembrane helix</keyword>
<feature type="non-terminal residue" evidence="4">
    <location>
        <position position="1"/>
    </location>
</feature>
<keyword evidence="2" id="KW-0472">Membrane</keyword>
<organism>
    <name type="scientific">Branchiostoma floridae</name>
    <name type="common">Florida lancelet</name>
    <name type="synonym">Amphioxus</name>
    <dbReference type="NCBI Taxonomy" id="7739"/>
    <lineage>
        <taxon>Eukaryota</taxon>
        <taxon>Metazoa</taxon>
        <taxon>Chordata</taxon>
        <taxon>Cephalochordata</taxon>
        <taxon>Leptocardii</taxon>
        <taxon>Amphioxiformes</taxon>
        <taxon>Branchiostomatidae</taxon>
        <taxon>Branchiostoma</taxon>
    </lineage>
</organism>
<feature type="non-terminal residue" evidence="4">
    <location>
        <position position="199"/>
    </location>
</feature>
<feature type="transmembrane region" description="Helical" evidence="2">
    <location>
        <begin position="27"/>
        <end position="47"/>
    </location>
</feature>
<proteinExistence type="predicted"/>
<sequence length="199" mass="22437">GTMTLPVPNSINFINAFQNFRNLSDNAMVFSIVVTEFVLYIFLMVLLRKDYKRKWLPKLSLIPPDRMPAPHVYQLTVTTGSMFGAGTTSRVGLQLYGSKGTTPIKMLNPGREALVRGSTLHFIMPVRESLGELTSLHIWHDNSGEGDTSSWFLRTVLVRDVDTDAMYYFICNSWLSETKGDCEVQMAVNASTEVELRSF</sequence>
<comment type="caution">
    <text evidence="1">Lacks conserved residue(s) required for the propagation of feature annotation.</text>
</comment>
<dbReference type="AlphaFoldDB" id="C3YEA0"/>
<reference evidence="4" key="1">
    <citation type="journal article" date="2008" name="Nature">
        <title>The amphioxus genome and the evolution of the chordate karyotype.</title>
        <authorList>
            <consortium name="US DOE Joint Genome Institute (JGI-PGF)"/>
            <person name="Putnam N.H."/>
            <person name="Butts T."/>
            <person name="Ferrier D.E.K."/>
            <person name="Furlong R.F."/>
            <person name="Hellsten U."/>
            <person name="Kawashima T."/>
            <person name="Robinson-Rechavi M."/>
            <person name="Shoguchi E."/>
            <person name="Terry A."/>
            <person name="Yu J.-K."/>
            <person name="Benito-Gutierrez E.L."/>
            <person name="Dubchak I."/>
            <person name="Garcia-Fernandez J."/>
            <person name="Gibson-Brown J.J."/>
            <person name="Grigoriev I.V."/>
            <person name="Horton A.C."/>
            <person name="de Jong P.J."/>
            <person name="Jurka J."/>
            <person name="Kapitonov V.V."/>
            <person name="Kohara Y."/>
            <person name="Kuroki Y."/>
            <person name="Lindquist E."/>
            <person name="Lucas S."/>
            <person name="Osoegawa K."/>
            <person name="Pennacchio L.A."/>
            <person name="Salamov A.A."/>
            <person name="Satou Y."/>
            <person name="Sauka-Spengler T."/>
            <person name="Schmutz J."/>
            <person name="Shin-I T."/>
            <person name="Toyoda A."/>
            <person name="Bronner-Fraser M."/>
            <person name="Fujiyama A."/>
            <person name="Holland L.Z."/>
            <person name="Holland P.W.H."/>
            <person name="Satoh N."/>
            <person name="Rokhsar D.S."/>
        </authorList>
    </citation>
    <scope>NUCLEOTIDE SEQUENCE [LARGE SCALE GENOMIC DNA]</scope>
    <source>
        <strain evidence="4">S238N-H82</strain>
        <tissue evidence="4">Testes</tissue>
    </source>
</reference>
<dbReference type="InterPro" id="IPR051223">
    <property type="entry name" value="Polycystin"/>
</dbReference>
<dbReference type="InterPro" id="IPR036392">
    <property type="entry name" value="PLAT/LH2_dom_sf"/>
</dbReference>
<evidence type="ECO:0000256" key="1">
    <source>
        <dbReference type="PROSITE-ProRule" id="PRU00152"/>
    </source>
</evidence>
<keyword evidence="2" id="KW-0812">Transmembrane</keyword>
<protein>
    <recommendedName>
        <fullName evidence="3">PLAT domain-containing protein</fullName>
    </recommendedName>
</protein>
<evidence type="ECO:0000313" key="4">
    <source>
        <dbReference type="EMBL" id="EEN61408.1"/>
    </source>
</evidence>
<gene>
    <name evidence="4" type="ORF">BRAFLDRAFT_159475</name>
</gene>
<dbReference type="Pfam" id="PF01477">
    <property type="entry name" value="PLAT"/>
    <property type="match status" value="1"/>
</dbReference>
<dbReference type="Gene3D" id="2.60.60.20">
    <property type="entry name" value="PLAT/LH2 domain"/>
    <property type="match status" value="1"/>
</dbReference>
<accession>C3YEA0</accession>
<dbReference type="PROSITE" id="PS50095">
    <property type="entry name" value="PLAT"/>
    <property type="match status" value="1"/>
</dbReference>
<evidence type="ECO:0000259" key="3">
    <source>
        <dbReference type="PROSITE" id="PS50095"/>
    </source>
</evidence>
<dbReference type="InParanoid" id="C3YEA0"/>
<name>C3YEA0_BRAFL</name>
<dbReference type="eggNOG" id="KOG3599">
    <property type="taxonomic scope" value="Eukaryota"/>
</dbReference>